<sequence>MMSKTFKGASVFMSRNLVPPELFDSLHDALKLNGADIFLCCDSSRNGPDDFHLISSNDHEKFEVLRKKGCNLIGPQCVFSCAKEHRPLPKPGYTCCLAMDGVKVLASGFEMVEKLEIGKMVTAMGGVLHAKASLDVSFVIVKNVLAAKYKWAANVLKKPIVTLDWLHQCWKEHRVVPQESYRVLPFSGLTISVTRIPAEERKDVANIVVQNGGKYSAELTKKCDKYKVAKRWGSIHIVPRKWFDQSVARRVCLNEESYPVEGGSASLMNGTRTCLLAQRIQAKGIGNSQCAPSSFAGDSNLEAVLCSGIIDPDFEATVSQNMSTTFSDASILVKEESGTPAKQAKSDTTFDGCVADDSQNEDNDLYLSDCRILLLGFDASEMRKLVNMVRRGGGSRYMSFNEKLTHIVVGSPSEIEKKEVRGLAALGVIYVVRTTWLEDCDHEKKEIPVQRRHIAYDLLLLKEPVCSNKGGTVGMAGMKQGKASTVQPIWPEDQLLGASNSECGIPFEKSKELEVNLNVDGSSRATVKPEKQSQFSALDGKDKDQRKTQLQSCKEIQNLKSPGVFKGKLFQFSSSFPPDRRAEIIEWVNKGGGAVVDEQTEQNVHFIVECHGVIPRPAAASRITHVSSHWIRSCLEDGCLHEVGSHILYLPLPCRVPLPGFKPFRFCVSQYDEKDRMLLRNLCFTLGATFGEKLTKKVTHLLCKFSNGPKYEAAGKWGIQSVTSEWIYECVKQNDVVAAGSFCPREVTSQDKEAGLCTMSQYPTQAARMVTGDILSQFPIESQDLRKIQTQAIGRSDSSRKEANVPTLHCKRARLLDDGRNKGLPSSTLNYFDPISTTGSNLLEQTEEAFNAVPDVASAIEDLLEQTSKIHNLKSPGRAGPDKNLYSDCSILGQDHADPHSAFSLSKHWINRTDRKDDTSKPSGDVNAGMYDGFSETQTDSQVVGYEEDLSGRQMIIDRVRTRSSLI</sequence>
<comment type="caution">
    <text evidence="1">The sequence shown here is derived from an EMBL/GenBank/DDBJ whole genome shotgun (WGS) entry which is preliminary data.</text>
</comment>
<evidence type="ECO:0000313" key="1">
    <source>
        <dbReference type="EMBL" id="KAH7839838.1"/>
    </source>
</evidence>
<dbReference type="EMBL" id="CM037160">
    <property type="protein sequence ID" value="KAH7839838.1"/>
    <property type="molecule type" value="Genomic_DNA"/>
</dbReference>
<dbReference type="Proteomes" id="UP000828048">
    <property type="component" value="Chromosome 10"/>
</dbReference>
<gene>
    <name evidence="1" type="ORF">Vadar_009453</name>
</gene>
<keyword evidence="2" id="KW-1185">Reference proteome</keyword>
<accession>A0ACB7XHH4</accession>
<proteinExistence type="predicted"/>
<reference evidence="1 2" key="1">
    <citation type="journal article" date="2021" name="Hortic Res">
        <title>High-quality reference genome and annotation aids understanding of berry development for evergreen blueberry (Vaccinium darrowii).</title>
        <authorList>
            <person name="Yu J."/>
            <person name="Hulse-Kemp A.M."/>
            <person name="Babiker E."/>
            <person name="Staton M."/>
        </authorList>
    </citation>
    <scope>NUCLEOTIDE SEQUENCE [LARGE SCALE GENOMIC DNA]</scope>
    <source>
        <strain evidence="2">cv. NJ 8807/NJ 8810</strain>
        <tissue evidence="1">Young leaf</tissue>
    </source>
</reference>
<protein>
    <submittedName>
        <fullName evidence="1">Uncharacterized protein</fullName>
    </submittedName>
</protein>
<organism evidence="1 2">
    <name type="scientific">Vaccinium darrowii</name>
    <dbReference type="NCBI Taxonomy" id="229202"/>
    <lineage>
        <taxon>Eukaryota</taxon>
        <taxon>Viridiplantae</taxon>
        <taxon>Streptophyta</taxon>
        <taxon>Embryophyta</taxon>
        <taxon>Tracheophyta</taxon>
        <taxon>Spermatophyta</taxon>
        <taxon>Magnoliopsida</taxon>
        <taxon>eudicotyledons</taxon>
        <taxon>Gunneridae</taxon>
        <taxon>Pentapetalae</taxon>
        <taxon>asterids</taxon>
        <taxon>Ericales</taxon>
        <taxon>Ericaceae</taxon>
        <taxon>Vaccinioideae</taxon>
        <taxon>Vaccinieae</taxon>
        <taxon>Vaccinium</taxon>
    </lineage>
</organism>
<name>A0ACB7XHH4_9ERIC</name>
<evidence type="ECO:0000313" key="2">
    <source>
        <dbReference type="Proteomes" id="UP000828048"/>
    </source>
</evidence>